<comment type="caution">
    <text evidence="2">The sequence shown here is derived from an EMBL/GenBank/DDBJ whole genome shotgun (WGS) entry which is preliminary data.</text>
</comment>
<gene>
    <name evidence="2" type="ORF">O3W52_30625</name>
</gene>
<proteinExistence type="predicted"/>
<sequence>MPLRFLIAAVALLALSGCASTGTGDVNTTYAQWQGAYPEPDFTTTDTGSIRISY</sequence>
<protein>
    <recommendedName>
        <fullName evidence="4">Lipoprotein</fullName>
    </recommendedName>
</protein>
<dbReference type="EMBL" id="JAPVOI010000006">
    <property type="protein sequence ID" value="MCZ4094074.1"/>
    <property type="molecule type" value="Genomic_DNA"/>
</dbReference>
<evidence type="ECO:0008006" key="4">
    <source>
        <dbReference type="Google" id="ProtNLM"/>
    </source>
</evidence>
<dbReference type="PROSITE" id="PS51257">
    <property type="entry name" value="PROKAR_LIPOPROTEIN"/>
    <property type="match status" value="1"/>
</dbReference>
<feature type="chain" id="PRO_5046664233" description="Lipoprotein" evidence="1">
    <location>
        <begin position="22"/>
        <end position="54"/>
    </location>
</feature>
<dbReference type="Proteomes" id="UP001079430">
    <property type="component" value="Unassembled WGS sequence"/>
</dbReference>
<accession>A0ABT4KQF3</accession>
<keyword evidence="1" id="KW-0732">Signal</keyword>
<reference evidence="2" key="1">
    <citation type="submission" date="2022-10" db="EMBL/GenBank/DDBJ databases">
        <title>Whole genome sequencing of three plant growth promoting bacteria isolated from Vachellia tortilis subsp. raddiana in Morocco.</title>
        <authorList>
            <person name="Hnini M."/>
            <person name="Zouagui R."/>
            <person name="Zouagui H."/>
            <person name="Chemao Elfihri M.-W."/>
            <person name="Ibrahimi A."/>
            <person name="Sbabou L."/>
            <person name="Aurag J."/>
        </authorList>
    </citation>
    <scope>NUCLEOTIDE SEQUENCE</scope>
    <source>
        <strain evidence="2">LMR678</strain>
    </source>
</reference>
<dbReference type="RefSeq" id="WP_269286032.1">
    <property type="nucleotide sequence ID" value="NZ_JAPVOI010000006.1"/>
</dbReference>
<feature type="signal peptide" evidence="1">
    <location>
        <begin position="1"/>
        <end position="21"/>
    </location>
</feature>
<organism evidence="2 3">
    <name type="scientific">Sinorhizobium psoraleae</name>
    <dbReference type="NCBI Taxonomy" id="520838"/>
    <lineage>
        <taxon>Bacteria</taxon>
        <taxon>Pseudomonadati</taxon>
        <taxon>Pseudomonadota</taxon>
        <taxon>Alphaproteobacteria</taxon>
        <taxon>Hyphomicrobiales</taxon>
        <taxon>Rhizobiaceae</taxon>
        <taxon>Sinorhizobium/Ensifer group</taxon>
        <taxon>Sinorhizobium</taxon>
    </lineage>
</organism>
<evidence type="ECO:0000313" key="2">
    <source>
        <dbReference type="EMBL" id="MCZ4094074.1"/>
    </source>
</evidence>
<evidence type="ECO:0000256" key="1">
    <source>
        <dbReference type="SAM" id="SignalP"/>
    </source>
</evidence>
<evidence type="ECO:0000313" key="3">
    <source>
        <dbReference type="Proteomes" id="UP001079430"/>
    </source>
</evidence>
<name>A0ABT4KQF3_9HYPH</name>
<keyword evidence="3" id="KW-1185">Reference proteome</keyword>